<evidence type="ECO:0008006" key="3">
    <source>
        <dbReference type="Google" id="ProtNLM"/>
    </source>
</evidence>
<evidence type="ECO:0000313" key="1">
    <source>
        <dbReference type="EMBL" id="MBP2056604.1"/>
    </source>
</evidence>
<dbReference type="EMBL" id="JAGGLP010000052">
    <property type="protein sequence ID" value="MBP2056604.1"/>
    <property type="molecule type" value="Genomic_DNA"/>
</dbReference>
<name>A0ABS4MAA4_9ACTN</name>
<sequence>MFATAASAHTPAIRALTSNQVREASSLGRPLLGARTT</sequence>
<evidence type="ECO:0000313" key="2">
    <source>
        <dbReference type="Proteomes" id="UP001519309"/>
    </source>
</evidence>
<proteinExistence type="predicted"/>
<protein>
    <recommendedName>
        <fullName evidence="3">FXSXX-COOH protein</fullName>
    </recommendedName>
</protein>
<comment type="caution">
    <text evidence="1">The sequence shown here is derived from an EMBL/GenBank/DDBJ whole genome shotgun (WGS) entry which is preliminary data.</text>
</comment>
<dbReference type="Proteomes" id="UP001519309">
    <property type="component" value="Unassembled WGS sequence"/>
</dbReference>
<gene>
    <name evidence="1" type="ORF">J2Z21_009623</name>
</gene>
<reference evidence="1 2" key="1">
    <citation type="submission" date="2021-03" db="EMBL/GenBank/DDBJ databases">
        <title>Genomic Encyclopedia of Type Strains, Phase IV (KMG-IV): sequencing the most valuable type-strain genomes for metagenomic binning, comparative biology and taxonomic classification.</title>
        <authorList>
            <person name="Goeker M."/>
        </authorList>
    </citation>
    <scope>NUCLEOTIDE SEQUENCE [LARGE SCALE GENOMIC DNA]</scope>
    <source>
        <strain evidence="1 2">DSM 40499</strain>
    </source>
</reference>
<accession>A0ABS4MAA4</accession>
<keyword evidence="2" id="KW-1185">Reference proteome</keyword>
<organism evidence="1 2">
    <name type="scientific">Streptomyces griseochromogenes</name>
    <dbReference type="NCBI Taxonomy" id="68214"/>
    <lineage>
        <taxon>Bacteria</taxon>
        <taxon>Bacillati</taxon>
        <taxon>Actinomycetota</taxon>
        <taxon>Actinomycetes</taxon>
        <taxon>Kitasatosporales</taxon>
        <taxon>Streptomycetaceae</taxon>
        <taxon>Streptomyces</taxon>
    </lineage>
</organism>